<protein>
    <recommendedName>
        <fullName evidence="4 5">Large ribosomal subunit protein bL35</fullName>
    </recommendedName>
</protein>
<dbReference type="eggNOG" id="COG0291">
    <property type="taxonomic scope" value="Bacteria"/>
</dbReference>
<keyword evidence="3 5" id="KW-0687">Ribonucleoprotein</keyword>
<proteinExistence type="inferred from homology"/>
<dbReference type="GO" id="GO:0015934">
    <property type="term" value="C:large ribosomal subunit"/>
    <property type="evidence" value="ECO:0007669"/>
    <property type="project" value="TreeGrafter"/>
</dbReference>
<dbReference type="InterPro" id="IPR021137">
    <property type="entry name" value="Ribosomal_bL35-like"/>
</dbReference>
<dbReference type="PANTHER" id="PTHR33343">
    <property type="entry name" value="54S RIBOSOMAL PROTEIN BL35M"/>
    <property type="match status" value="1"/>
</dbReference>
<dbReference type="InterPro" id="IPR018265">
    <property type="entry name" value="Ribosomal_bL35_CS"/>
</dbReference>
<dbReference type="SUPFAM" id="SSF143034">
    <property type="entry name" value="L35p-like"/>
    <property type="match status" value="1"/>
</dbReference>
<feature type="region of interest" description="Disordered" evidence="7">
    <location>
        <begin position="1"/>
        <end position="49"/>
    </location>
</feature>
<evidence type="ECO:0000256" key="2">
    <source>
        <dbReference type="ARBA" id="ARBA00022980"/>
    </source>
</evidence>
<organism evidence="8 9">
    <name type="scientific">Mesotoga prima MesG1.Ag.4.2</name>
    <dbReference type="NCBI Taxonomy" id="660470"/>
    <lineage>
        <taxon>Bacteria</taxon>
        <taxon>Thermotogati</taxon>
        <taxon>Thermotogota</taxon>
        <taxon>Thermotogae</taxon>
        <taxon>Kosmotogales</taxon>
        <taxon>Kosmotogaceae</taxon>
        <taxon>Mesotoga</taxon>
    </lineage>
</organism>
<gene>
    <name evidence="5" type="primary">rpmI</name>
    <name evidence="8" type="ORF">Theba_0274</name>
</gene>
<dbReference type="Pfam" id="PF01632">
    <property type="entry name" value="Ribosomal_L35p"/>
    <property type="match status" value="1"/>
</dbReference>
<dbReference type="HAMAP" id="MF_00514">
    <property type="entry name" value="Ribosomal_bL35"/>
    <property type="match status" value="1"/>
</dbReference>
<dbReference type="PROSITE" id="PS00936">
    <property type="entry name" value="RIBOSOMAL_L35"/>
    <property type="match status" value="1"/>
</dbReference>
<sequence length="67" mass="7479">MGNKVKMKTHKASAKRYKVTGSGKIMRNQSGTGHNTGKKSESSRREARKWKLVEGGYEKKVKKSLGI</sequence>
<comment type="similarity">
    <text evidence="1 5 6">Belongs to the bacterial ribosomal protein bL35 family.</text>
</comment>
<dbReference type="Proteomes" id="UP000002881">
    <property type="component" value="Chromosome"/>
</dbReference>
<dbReference type="HOGENOM" id="CLU_169643_4_3_0"/>
<dbReference type="Gene3D" id="4.10.410.60">
    <property type="match status" value="1"/>
</dbReference>
<name>I2F253_9BACT</name>
<evidence type="ECO:0000313" key="9">
    <source>
        <dbReference type="Proteomes" id="UP000002881"/>
    </source>
</evidence>
<dbReference type="RefSeq" id="WP_006491740.1">
    <property type="nucleotide sequence ID" value="NC_017934.1"/>
</dbReference>
<evidence type="ECO:0000256" key="5">
    <source>
        <dbReference type="HAMAP-Rule" id="MF_00514"/>
    </source>
</evidence>
<accession>I2F253</accession>
<dbReference type="InterPro" id="IPR037229">
    <property type="entry name" value="Ribosomal_bL35_sf"/>
</dbReference>
<evidence type="ECO:0000256" key="7">
    <source>
        <dbReference type="SAM" id="MobiDB-lite"/>
    </source>
</evidence>
<keyword evidence="2 5" id="KW-0689">Ribosomal protein</keyword>
<dbReference type="PRINTS" id="PR00064">
    <property type="entry name" value="RIBOSOMALL35"/>
</dbReference>
<evidence type="ECO:0000256" key="1">
    <source>
        <dbReference type="ARBA" id="ARBA00006598"/>
    </source>
</evidence>
<feature type="compositionally biased region" description="Basic residues" evidence="7">
    <location>
        <begin position="1"/>
        <end position="18"/>
    </location>
</feature>
<dbReference type="GeneID" id="87106129"/>
<keyword evidence="9" id="KW-1185">Reference proteome</keyword>
<evidence type="ECO:0000256" key="4">
    <source>
        <dbReference type="ARBA" id="ARBA00071664"/>
    </source>
</evidence>
<dbReference type="EMBL" id="CP003532">
    <property type="protein sequence ID" value="AFK06006.1"/>
    <property type="molecule type" value="Genomic_DNA"/>
</dbReference>
<dbReference type="AlphaFoldDB" id="I2F253"/>
<evidence type="ECO:0000256" key="6">
    <source>
        <dbReference type="RuleBase" id="RU000568"/>
    </source>
</evidence>
<dbReference type="FunFam" id="4.10.410.60:FF:000001">
    <property type="entry name" value="50S ribosomal protein L35"/>
    <property type="match status" value="1"/>
</dbReference>
<dbReference type="InterPro" id="IPR001706">
    <property type="entry name" value="Ribosomal_bL35"/>
</dbReference>
<dbReference type="STRING" id="660470.Theba_0274"/>
<evidence type="ECO:0000313" key="8">
    <source>
        <dbReference type="EMBL" id="AFK06006.1"/>
    </source>
</evidence>
<dbReference type="GO" id="GO:0003735">
    <property type="term" value="F:structural constituent of ribosome"/>
    <property type="evidence" value="ECO:0007669"/>
    <property type="project" value="InterPro"/>
</dbReference>
<dbReference type="NCBIfam" id="TIGR00001">
    <property type="entry name" value="rpmI_bact"/>
    <property type="match status" value="1"/>
</dbReference>
<feature type="compositionally biased region" description="Basic and acidic residues" evidence="7">
    <location>
        <begin position="38"/>
        <end position="49"/>
    </location>
</feature>
<dbReference type="KEGG" id="mpg:Theba_0274"/>
<dbReference type="PANTHER" id="PTHR33343:SF1">
    <property type="entry name" value="LARGE RIBOSOMAL SUBUNIT PROTEIN BL35M"/>
    <property type="match status" value="1"/>
</dbReference>
<evidence type="ECO:0000256" key="3">
    <source>
        <dbReference type="ARBA" id="ARBA00023274"/>
    </source>
</evidence>
<dbReference type="GO" id="GO:0006412">
    <property type="term" value="P:translation"/>
    <property type="evidence" value="ECO:0007669"/>
    <property type="project" value="UniProtKB-UniRule"/>
</dbReference>
<reference evidence="8 9" key="1">
    <citation type="journal article" date="2012" name="Genome Biol. Evol.">
        <title>Genome Sequence of the Mesophilic Thermotogales Bacterium Mesotoga prima MesG1.Ag.4.2 Reveals the Largest Thermotogales Genome To Date.</title>
        <authorList>
            <person name="Zhaxybayeva O."/>
            <person name="Swithers K.S."/>
            <person name="Foght J."/>
            <person name="Green A.G."/>
            <person name="Bruce D."/>
            <person name="Detter C."/>
            <person name="Han S."/>
            <person name="Teshima H."/>
            <person name="Han J."/>
            <person name="Woyke T."/>
            <person name="Pitluck S."/>
            <person name="Nolan M."/>
            <person name="Ivanova N."/>
            <person name="Pati A."/>
            <person name="Land M.L."/>
            <person name="Dlutek M."/>
            <person name="Doolittle W.F."/>
            <person name="Noll K.M."/>
            <person name="Nesbo C.L."/>
        </authorList>
    </citation>
    <scope>NUCLEOTIDE SEQUENCE [LARGE SCALE GENOMIC DNA]</scope>
    <source>
        <strain evidence="9">mesG1.Ag.4.2</strain>
    </source>
</reference>